<evidence type="ECO:0000256" key="8">
    <source>
        <dbReference type="SAM" id="MobiDB-lite"/>
    </source>
</evidence>
<dbReference type="GO" id="GO:0034388">
    <property type="term" value="C:Pwp2p-containing subcomplex of 90S preribosome"/>
    <property type="evidence" value="ECO:0007669"/>
    <property type="project" value="TreeGrafter"/>
</dbReference>
<evidence type="ECO:0000256" key="2">
    <source>
        <dbReference type="ARBA" id="ARBA00022552"/>
    </source>
</evidence>
<gene>
    <name evidence="9" type="ORF">QBZ16_003669</name>
</gene>
<keyword evidence="5" id="KW-0539">Nucleus</keyword>
<evidence type="ECO:0000313" key="10">
    <source>
        <dbReference type="Proteomes" id="UP001255856"/>
    </source>
</evidence>
<comment type="subcellular location">
    <subcellularLocation>
        <location evidence="1">Nucleus</location>
        <location evidence="1">Nucleolus</location>
    </subcellularLocation>
</comment>
<protein>
    <submittedName>
        <fullName evidence="9">Uncharacterized protein</fullName>
    </submittedName>
</protein>
<dbReference type="EMBL" id="JASFZW010000004">
    <property type="protein sequence ID" value="KAK2078829.1"/>
    <property type="molecule type" value="Genomic_DNA"/>
</dbReference>
<dbReference type="InterPro" id="IPR019775">
    <property type="entry name" value="WD40_repeat_CS"/>
</dbReference>
<dbReference type="InterPro" id="IPR036322">
    <property type="entry name" value="WD40_repeat_dom_sf"/>
</dbReference>
<accession>A0AAD9IHY4</accession>
<comment type="caution">
    <text evidence="9">The sequence shown here is derived from an EMBL/GenBank/DDBJ whole genome shotgun (WGS) entry which is preliminary data.</text>
</comment>
<dbReference type="SUPFAM" id="SSF50978">
    <property type="entry name" value="WD40 repeat-like"/>
    <property type="match status" value="1"/>
</dbReference>
<evidence type="ECO:0000256" key="3">
    <source>
        <dbReference type="ARBA" id="ARBA00022574"/>
    </source>
</evidence>
<dbReference type="GO" id="GO:0006364">
    <property type="term" value="P:rRNA processing"/>
    <property type="evidence" value="ECO:0007669"/>
    <property type="project" value="UniProtKB-KW"/>
</dbReference>
<dbReference type="InterPro" id="IPR001680">
    <property type="entry name" value="WD40_rpt"/>
</dbReference>
<proteinExistence type="inferred from homology"/>
<organism evidence="9 10">
    <name type="scientific">Prototheca wickerhamii</name>
    <dbReference type="NCBI Taxonomy" id="3111"/>
    <lineage>
        <taxon>Eukaryota</taxon>
        <taxon>Viridiplantae</taxon>
        <taxon>Chlorophyta</taxon>
        <taxon>core chlorophytes</taxon>
        <taxon>Trebouxiophyceae</taxon>
        <taxon>Chlorellales</taxon>
        <taxon>Chlorellaceae</taxon>
        <taxon>Prototheca</taxon>
    </lineage>
</organism>
<dbReference type="SMART" id="SM00320">
    <property type="entry name" value="WD40"/>
    <property type="match status" value="6"/>
</dbReference>
<keyword evidence="2" id="KW-0698">rRNA processing</keyword>
<dbReference type="PANTHER" id="PTHR18359">
    <property type="entry name" value="WD-REPEAT PROTEIN-RELATED"/>
    <property type="match status" value="1"/>
</dbReference>
<evidence type="ECO:0000256" key="1">
    <source>
        <dbReference type="ARBA" id="ARBA00004604"/>
    </source>
</evidence>
<comment type="similarity">
    <text evidence="6">Belongs to the WD repeat UTP18 family.</text>
</comment>
<feature type="region of interest" description="Disordered" evidence="8">
    <location>
        <begin position="83"/>
        <end position="110"/>
    </location>
</feature>
<dbReference type="GO" id="GO:0032040">
    <property type="term" value="C:small-subunit processome"/>
    <property type="evidence" value="ECO:0007669"/>
    <property type="project" value="TreeGrafter"/>
</dbReference>
<feature type="region of interest" description="Disordered" evidence="8">
    <location>
        <begin position="1"/>
        <end position="20"/>
    </location>
</feature>
<keyword evidence="3 7" id="KW-0853">WD repeat</keyword>
<dbReference type="PROSITE" id="PS50082">
    <property type="entry name" value="WD_REPEATS_2"/>
    <property type="match status" value="1"/>
</dbReference>
<dbReference type="Proteomes" id="UP001255856">
    <property type="component" value="Unassembled WGS sequence"/>
</dbReference>
<keyword evidence="10" id="KW-1185">Reference proteome</keyword>
<dbReference type="AlphaFoldDB" id="A0AAD9IHY4"/>
<sequence length="467" mass="49249">MGPKKTAKDAEASSAKRAKVDAEAAAQAAALEAQLFHSAEQTAADLTNGTGVLRIYEDRERAAQVRPRAPAWEDPEEAALQVSLTSRSRSKKLRAAESEGVVSGDREEAPATASLLTRQGGLLGRSGQLAPGQLETSRLRDANAADPAQAVIQCLEYHPNGQLLLTAGLDKRLRFFAVDGGENPLIQSLFLEDMPVHCAAFCQGGTKVLATGRRRHFYVADLEAAALERVPHLFGVPDKSLESFVASSANEGDTVAFFGRDGTLPLVSLRSRQVVATLRMNGTARAGAFRGDGLELYTAGGDGTVYVWDVRQRACRARFVDEGSLRGTALAASADGGLLATGSSSGVVNVYGRAQAFQTGGAVDGVASPLSAAAPKPLHTAMNLTTTIDSLAFSPDGQILALASRMKRDSLRLMHVQTGSVFANWPTSRSPLGYVHSLAFSPSGGSLAIGTAKGRVLVYRLHHYPNA</sequence>
<dbReference type="InterPro" id="IPR045161">
    <property type="entry name" value="Utp18"/>
</dbReference>
<reference evidence="9" key="1">
    <citation type="submission" date="2021-01" db="EMBL/GenBank/DDBJ databases">
        <authorList>
            <person name="Eckstrom K.M.E."/>
        </authorList>
    </citation>
    <scope>NUCLEOTIDE SEQUENCE</scope>
    <source>
        <strain evidence="9">UVCC 0001</strain>
    </source>
</reference>
<name>A0AAD9IHY4_PROWI</name>
<evidence type="ECO:0000256" key="4">
    <source>
        <dbReference type="ARBA" id="ARBA00022737"/>
    </source>
</evidence>
<dbReference type="PROSITE" id="PS00678">
    <property type="entry name" value="WD_REPEATS_1"/>
    <property type="match status" value="1"/>
</dbReference>
<evidence type="ECO:0000313" key="9">
    <source>
        <dbReference type="EMBL" id="KAK2078829.1"/>
    </source>
</evidence>
<dbReference type="Pfam" id="PF00400">
    <property type="entry name" value="WD40"/>
    <property type="match status" value="2"/>
</dbReference>
<evidence type="ECO:0000256" key="5">
    <source>
        <dbReference type="ARBA" id="ARBA00023242"/>
    </source>
</evidence>
<evidence type="ECO:0000256" key="7">
    <source>
        <dbReference type="PROSITE-ProRule" id="PRU00221"/>
    </source>
</evidence>
<evidence type="ECO:0000256" key="6">
    <source>
        <dbReference type="ARBA" id="ARBA00025767"/>
    </source>
</evidence>
<dbReference type="InterPro" id="IPR015943">
    <property type="entry name" value="WD40/YVTN_repeat-like_dom_sf"/>
</dbReference>
<feature type="repeat" description="WD" evidence="7">
    <location>
        <begin position="288"/>
        <end position="318"/>
    </location>
</feature>
<dbReference type="Gene3D" id="2.130.10.10">
    <property type="entry name" value="YVTN repeat-like/Quinoprotein amine dehydrogenase"/>
    <property type="match status" value="1"/>
</dbReference>
<dbReference type="PANTHER" id="PTHR18359:SF0">
    <property type="entry name" value="U3 SMALL NUCLEOLAR RNA-ASSOCIATED PROTEIN 18 HOMOLOG"/>
    <property type="match status" value="1"/>
</dbReference>
<feature type="compositionally biased region" description="Basic and acidic residues" evidence="8">
    <location>
        <begin position="1"/>
        <end position="11"/>
    </location>
</feature>
<keyword evidence="4" id="KW-0677">Repeat</keyword>